<evidence type="ECO:0000256" key="2">
    <source>
        <dbReference type="ARBA" id="ARBA00022576"/>
    </source>
</evidence>
<sequence>MKTLRRCTPIVLNVGQHELYSSSLGHVSVAQPKHSSIPDHSASSLSNDETFVPSKINYSRFINKLSSKRSASLLREICSKLDHLPPTCIKFAIGVPNVLTFPFKKVSVELITGESIELQGEELSIALQYLPSQGYRPLINILQKLQDSFHGPQNWENRAIMVTSGTQDALSKAVDMLMSFNDPVLLPDPIYSGAIDLFKPYDVEIITMKQDSSGIIVEDVKKVLMERKEKMQSIPKVIYLNPIASNPGGTTLTTNRKREIYQLACEYNMLILEDDPYYYLNFGQKNPVSLMSMDIEGRVLRFDSFSKIMSSGLRVGFVTGPKMLVRQMELHMQTSSINASSLSQMLLYKLLSKWGIDGFTSHTMQVKKFYQQKRDHTMQAVEKELKGLAEWYEPTGGMFLWLKIIGLNDTKPLVTSRCLKKLVVLAPGYAFATNYTNSSPYVRISYSIATQEEIDRGISLLAESIREELKLI</sequence>
<dbReference type="FunFam" id="3.90.1150.10:FF:000166">
    <property type="entry name" value="Kynurenine/alpha-aminoadipate aminotransferase, mitochondrial"/>
    <property type="match status" value="1"/>
</dbReference>
<gene>
    <name evidence="7" type="primary">LOC112680564</name>
</gene>
<dbReference type="Gene3D" id="3.40.640.10">
    <property type="entry name" value="Type I PLP-dependent aspartate aminotransferase-like (Major domain)"/>
    <property type="match status" value="1"/>
</dbReference>
<comment type="cofactor">
    <cofactor evidence="1">
        <name>pyridoxal 5'-phosphate</name>
        <dbReference type="ChEBI" id="CHEBI:597326"/>
    </cofactor>
</comment>
<evidence type="ECO:0000313" key="6">
    <source>
        <dbReference type="Proteomes" id="UP000694846"/>
    </source>
</evidence>
<proteinExistence type="predicted"/>
<keyword evidence="6" id="KW-1185">Reference proteome</keyword>
<dbReference type="OrthoDB" id="691673at2759"/>
<dbReference type="InterPro" id="IPR050859">
    <property type="entry name" value="Class-I_PLP-dep_aminotransf"/>
</dbReference>
<dbReference type="PANTHER" id="PTHR42790">
    <property type="entry name" value="AMINOTRANSFERASE"/>
    <property type="match status" value="1"/>
</dbReference>
<dbReference type="GO" id="GO:0030170">
    <property type="term" value="F:pyridoxal phosphate binding"/>
    <property type="evidence" value="ECO:0007669"/>
    <property type="project" value="InterPro"/>
</dbReference>
<dbReference type="InterPro" id="IPR015424">
    <property type="entry name" value="PyrdxlP-dep_Trfase"/>
</dbReference>
<dbReference type="InterPro" id="IPR004839">
    <property type="entry name" value="Aminotransferase_I/II_large"/>
</dbReference>
<keyword evidence="2" id="KW-0032">Aminotransferase</keyword>
<reference evidence="7" key="1">
    <citation type="submission" date="2025-08" db="UniProtKB">
        <authorList>
            <consortium name="RefSeq"/>
        </authorList>
    </citation>
    <scope>IDENTIFICATION</scope>
    <source>
        <tissue evidence="7">Whole body</tissue>
    </source>
</reference>
<accession>A0A8B8F6N8</accession>
<organism evidence="6 7">
    <name type="scientific">Sipha flava</name>
    <name type="common">yellow sugarcane aphid</name>
    <dbReference type="NCBI Taxonomy" id="143950"/>
    <lineage>
        <taxon>Eukaryota</taxon>
        <taxon>Metazoa</taxon>
        <taxon>Ecdysozoa</taxon>
        <taxon>Arthropoda</taxon>
        <taxon>Hexapoda</taxon>
        <taxon>Insecta</taxon>
        <taxon>Pterygota</taxon>
        <taxon>Neoptera</taxon>
        <taxon>Paraneoptera</taxon>
        <taxon>Hemiptera</taxon>
        <taxon>Sternorrhyncha</taxon>
        <taxon>Aphidomorpha</taxon>
        <taxon>Aphidoidea</taxon>
        <taxon>Aphididae</taxon>
        <taxon>Sipha</taxon>
    </lineage>
</organism>
<dbReference type="RefSeq" id="XP_025406484.1">
    <property type="nucleotide sequence ID" value="XM_025550699.1"/>
</dbReference>
<keyword evidence="4" id="KW-0663">Pyridoxal phosphate</keyword>
<evidence type="ECO:0000256" key="1">
    <source>
        <dbReference type="ARBA" id="ARBA00001933"/>
    </source>
</evidence>
<dbReference type="SUPFAM" id="SSF53383">
    <property type="entry name" value="PLP-dependent transferases"/>
    <property type="match status" value="1"/>
</dbReference>
<dbReference type="PANTHER" id="PTHR42790:SF19">
    <property type="entry name" value="KYNURENINE_ALPHA-AMINOADIPATE AMINOTRANSFERASE, MITOCHONDRIAL"/>
    <property type="match status" value="1"/>
</dbReference>
<dbReference type="GO" id="GO:1901605">
    <property type="term" value="P:alpha-amino acid metabolic process"/>
    <property type="evidence" value="ECO:0007669"/>
    <property type="project" value="TreeGrafter"/>
</dbReference>
<evidence type="ECO:0000256" key="3">
    <source>
        <dbReference type="ARBA" id="ARBA00022679"/>
    </source>
</evidence>
<evidence type="ECO:0000313" key="7">
    <source>
        <dbReference type="RefSeq" id="XP_025406484.1"/>
    </source>
</evidence>
<name>A0A8B8F6N8_9HEMI</name>
<dbReference type="AlphaFoldDB" id="A0A8B8F6N8"/>
<dbReference type="GO" id="GO:0016212">
    <property type="term" value="F:kynurenine-oxoglutarate transaminase activity"/>
    <property type="evidence" value="ECO:0007669"/>
    <property type="project" value="TreeGrafter"/>
</dbReference>
<keyword evidence="3" id="KW-0808">Transferase</keyword>
<dbReference type="Proteomes" id="UP000694846">
    <property type="component" value="Unplaced"/>
</dbReference>
<feature type="domain" description="Aminotransferase class I/classII large" evidence="5">
    <location>
        <begin position="126"/>
        <end position="458"/>
    </location>
</feature>
<protein>
    <submittedName>
        <fullName evidence="7">Kynurenine/alpha-aminoadipate aminotransferase, mitochondrial-like</fullName>
    </submittedName>
</protein>
<evidence type="ECO:0000259" key="5">
    <source>
        <dbReference type="Pfam" id="PF00155"/>
    </source>
</evidence>
<dbReference type="GeneID" id="112680564"/>
<dbReference type="Pfam" id="PF00155">
    <property type="entry name" value="Aminotran_1_2"/>
    <property type="match status" value="1"/>
</dbReference>
<evidence type="ECO:0000256" key="4">
    <source>
        <dbReference type="ARBA" id="ARBA00022898"/>
    </source>
</evidence>
<dbReference type="InterPro" id="IPR015421">
    <property type="entry name" value="PyrdxlP-dep_Trfase_major"/>
</dbReference>
<dbReference type="CDD" id="cd00609">
    <property type="entry name" value="AAT_like"/>
    <property type="match status" value="1"/>
</dbReference>